<dbReference type="Pfam" id="PF22633">
    <property type="entry name" value="F5_F8_type_C_2"/>
    <property type="match status" value="1"/>
</dbReference>
<organism evidence="6 7">
    <name type="scientific">Pedobacter psychrophilus</name>
    <dbReference type="NCBI Taxonomy" id="1826909"/>
    <lineage>
        <taxon>Bacteria</taxon>
        <taxon>Pseudomonadati</taxon>
        <taxon>Bacteroidota</taxon>
        <taxon>Sphingobacteriia</taxon>
        <taxon>Sphingobacteriales</taxon>
        <taxon>Sphingobacteriaceae</taxon>
        <taxon>Pedobacter</taxon>
    </lineage>
</organism>
<dbReference type="InterPro" id="IPR008979">
    <property type="entry name" value="Galactose-bd-like_sf"/>
</dbReference>
<protein>
    <recommendedName>
        <fullName evidence="5">F5/8 type C domain-containing protein</fullName>
    </recommendedName>
</protein>
<feature type="signal peptide" evidence="4">
    <location>
        <begin position="1"/>
        <end position="24"/>
    </location>
</feature>
<reference evidence="6 7" key="2">
    <citation type="submission" date="2016-06" db="EMBL/GenBank/DDBJ databases">
        <title>Pedobacter psychrophilus sp. nov., isolated from Antarctic fragmentary rock.</title>
        <authorList>
            <person name="Svec P."/>
        </authorList>
    </citation>
    <scope>NUCLEOTIDE SEQUENCE [LARGE SCALE GENOMIC DNA]</scope>
    <source>
        <strain evidence="6 7">CCM 8644</strain>
    </source>
</reference>
<evidence type="ECO:0000256" key="3">
    <source>
        <dbReference type="ARBA" id="ARBA00022729"/>
    </source>
</evidence>
<dbReference type="SUPFAM" id="SSF49785">
    <property type="entry name" value="Galactose-binding domain-like"/>
    <property type="match status" value="2"/>
</dbReference>
<dbReference type="InterPro" id="IPR000421">
    <property type="entry name" value="FA58C"/>
</dbReference>
<dbReference type="InterPro" id="IPR017853">
    <property type="entry name" value="GH"/>
</dbReference>
<accession>A0A179DLX2</accession>
<evidence type="ECO:0000256" key="4">
    <source>
        <dbReference type="SAM" id="SignalP"/>
    </source>
</evidence>
<dbReference type="Pfam" id="PF24517">
    <property type="entry name" value="CBM96"/>
    <property type="match status" value="1"/>
</dbReference>
<dbReference type="GO" id="GO:0005576">
    <property type="term" value="C:extracellular region"/>
    <property type="evidence" value="ECO:0007669"/>
    <property type="project" value="UniProtKB-SubCell"/>
</dbReference>
<dbReference type="STRING" id="1826909.A5893_02695"/>
<evidence type="ECO:0000259" key="5">
    <source>
        <dbReference type="PROSITE" id="PS50022"/>
    </source>
</evidence>
<sequence length="995" mass="112208">MITKIKISLYITFLIASTPIIVNAQTENVALNKQVKVSSVDGNNIASKAVDGIKNAANYWQTESKSSAPHFIEIDLHKYNKISKIVIYVLPGEAEKLRKDITVQYWDDSNWTPINATPTLDKNKTIITYPINPNLVTFMVRIESKNASSIAISEIEVNGSLVTGQASASSLKLKTGKPQNAIVTVTNKNIGKSFKYVGYNQGYFMPGSNVSAWLGYSQVNSLRVWTSLSEYAPIKDFNQKNEVNKLQDFEALKAQLRSSPEKNDFINWDALIHRYEVEVDESGNKMNFGYALDELKKLKIEAVLQINERKFEDNWKDKWEHWQRFYALAYYAAKKGNTAMFAMQNEPNHKESGPMKLPNWMIGLQIASDAVKCAVEDVNKKYDKTLTPKFVAPITAGYNTDWWAYVVSHIRDGYDGKKMDKDLFDIFSTHSYNQPASGYATRTSDINDIIKENHPLHDSLPIVYTEIGRWMNSLLIDKQETYDSPSVFTEWAGIYSNNLKNHTYGMWAFKFANTVSSTYMQGIKSGHHLTWQGQRIVEDAYKNLALNAKVSSKDGNENELKFITDGNKSDISTWYSDSTSTSKTIDIDFGSVQSIGSMSIYSGSSFGVYTGPDRVKDWQLQYWSNNKWQNIPGANIKDSKYVRYFITFKNQVKTDKIRFISTDAGIIKLREIKVFAQDVKDFKSDDYDVSGLHRTGEVLRLFATGFKDERPLLQTTSNADETKFDHYTSYDEKSGNYYMWLVQRDGFDYNLKINLADLNITAGNPVIAQTVSPNLYGEASQVSSVATDKSVEISLPAQSVVLLTIPAGNVLSKKIANVNNDANVGGGIDRTKNYSKDKTLQIALNAADPAKNKVAYLNFNIGEDTKNVKQMVLSVYGKASTDTTFRIHVYAIPNQTFDENKINWDNAPLLDITEALLTQVGTKAFVAGELSFDGTDRTHYLDVTEVLKNHPANNYTFVLIRETRHAGDDEDKNRSISIGTKEGKNPAQLIYWINK</sequence>
<comment type="subcellular location">
    <subcellularLocation>
        <location evidence="1">Secreted</location>
    </subcellularLocation>
</comment>
<reference evidence="6 7" key="1">
    <citation type="submission" date="2016-04" db="EMBL/GenBank/DDBJ databases">
        <authorList>
            <person name="Evans L.H."/>
            <person name="Alamgir A."/>
            <person name="Owens N."/>
            <person name="Weber N.D."/>
            <person name="Virtaneva K."/>
            <person name="Barbian K."/>
            <person name="Babar A."/>
            <person name="Rosenke K."/>
        </authorList>
    </citation>
    <scope>NUCLEOTIDE SEQUENCE [LARGE SCALE GENOMIC DNA]</scope>
    <source>
        <strain evidence="6 7">CCM 8644</strain>
    </source>
</reference>
<dbReference type="AlphaFoldDB" id="A0A179DLX2"/>
<keyword evidence="3 4" id="KW-0732">Signal</keyword>
<dbReference type="SUPFAM" id="SSF51445">
    <property type="entry name" value="(Trans)glycosidases"/>
    <property type="match status" value="1"/>
</dbReference>
<evidence type="ECO:0000256" key="2">
    <source>
        <dbReference type="ARBA" id="ARBA00022525"/>
    </source>
</evidence>
<dbReference type="InterPro" id="IPR055372">
    <property type="entry name" value="CBM96"/>
</dbReference>
<dbReference type="Pfam" id="PF00754">
    <property type="entry name" value="F5_F8_type_C"/>
    <property type="match status" value="1"/>
</dbReference>
<comment type="caution">
    <text evidence="6">The sequence shown here is derived from an EMBL/GenBank/DDBJ whole genome shotgun (WGS) entry which is preliminary data.</text>
</comment>
<keyword evidence="7" id="KW-1185">Reference proteome</keyword>
<dbReference type="EMBL" id="LWHJ01000011">
    <property type="protein sequence ID" value="OAQ42041.1"/>
    <property type="molecule type" value="Genomic_DNA"/>
</dbReference>
<proteinExistence type="predicted"/>
<dbReference type="Proteomes" id="UP000078459">
    <property type="component" value="Unassembled WGS sequence"/>
</dbReference>
<feature type="domain" description="F5/8 type C" evidence="5">
    <location>
        <begin position="17"/>
        <end position="160"/>
    </location>
</feature>
<evidence type="ECO:0000313" key="7">
    <source>
        <dbReference type="Proteomes" id="UP000078459"/>
    </source>
</evidence>
<dbReference type="OrthoDB" id="721713at2"/>
<keyword evidence="2" id="KW-0964">Secreted</keyword>
<dbReference type="RefSeq" id="WP_068821072.1">
    <property type="nucleotide sequence ID" value="NZ_LWHJ01000011.1"/>
</dbReference>
<name>A0A179DLX2_9SPHI</name>
<evidence type="ECO:0000313" key="6">
    <source>
        <dbReference type="EMBL" id="OAQ42041.1"/>
    </source>
</evidence>
<dbReference type="PROSITE" id="PS50022">
    <property type="entry name" value="FA58C_3"/>
    <property type="match status" value="1"/>
</dbReference>
<feature type="chain" id="PRO_5008100637" description="F5/8 type C domain-containing protein" evidence="4">
    <location>
        <begin position="25"/>
        <end position="995"/>
    </location>
</feature>
<evidence type="ECO:0000256" key="1">
    <source>
        <dbReference type="ARBA" id="ARBA00004613"/>
    </source>
</evidence>
<dbReference type="Gene3D" id="2.60.120.260">
    <property type="entry name" value="Galactose-binding domain-like"/>
    <property type="match status" value="2"/>
</dbReference>
<gene>
    <name evidence="6" type="ORF">A5893_02695</name>
</gene>